<evidence type="ECO:0008006" key="3">
    <source>
        <dbReference type="Google" id="ProtNLM"/>
    </source>
</evidence>
<reference evidence="1 2" key="1">
    <citation type="submission" date="2016-10" db="EMBL/GenBank/DDBJ databases">
        <authorList>
            <person name="de Groot N.N."/>
        </authorList>
    </citation>
    <scope>NUCLEOTIDE SEQUENCE [LARGE SCALE GENOMIC DNA]</scope>
    <source>
        <strain evidence="1 2">YAD2003</strain>
    </source>
</reference>
<name>A0A1H6K2A9_RUMFL</name>
<gene>
    <name evidence="1" type="ORF">SAMN02910265_01994</name>
</gene>
<dbReference type="OrthoDB" id="5914937at2"/>
<sequence>MSIKCYETDYKNYGKCLCLDNGEIKLIATIEVGPRIVFFGFTDGENVLFEDVDRNFYEINNGYGVWYAYGGHRLWSAPEVMPETYLPDNSKVEAIFDNGTLTLTPPKTVFGKQFQLIIKMDESNSVTIENKITNCSDKPAEFAPWSVTGLAVGGTEIIPLCRDDKGFLPNRTMSLWSYSDVKDERFTLTDKYVLLKQDPKIKKPFKAGFNVTGKQILYINGKNIFRMCFDEYTKTEYPDFCCNFETYTNAIFLECELLGELRAYQPGETASITEKWELSTTDWATEKVIEEFVSKI</sequence>
<accession>A0A1H6K2A9</accession>
<protein>
    <recommendedName>
        <fullName evidence="3">DUF4380 domain-containing protein</fullName>
    </recommendedName>
</protein>
<organism evidence="1 2">
    <name type="scientific">Ruminococcus flavefaciens</name>
    <dbReference type="NCBI Taxonomy" id="1265"/>
    <lineage>
        <taxon>Bacteria</taxon>
        <taxon>Bacillati</taxon>
        <taxon>Bacillota</taxon>
        <taxon>Clostridia</taxon>
        <taxon>Eubacteriales</taxon>
        <taxon>Oscillospiraceae</taxon>
        <taxon>Ruminococcus</taxon>
    </lineage>
</organism>
<evidence type="ECO:0000313" key="1">
    <source>
        <dbReference type="EMBL" id="SEH65873.1"/>
    </source>
</evidence>
<evidence type="ECO:0000313" key="2">
    <source>
        <dbReference type="Proteomes" id="UP000183190"/>
    </source>
</evidence>
<dbReference type="AlphaFoldDB" id="A0A1H6K2A9"/>
<proteinExistence type="predicted"/>
<dbReference type="EMBL" id="FNWV01000006">
    <property type="protein sequence ID" value="SEH65873.1"/>
    <property type="molecule type" value="Genomic_DNA"/>
</dbReference>
<dbReference type="Proteomes" id="UP000183190">
    <property type="component" value="Unassembled WGS sequence"/>
</dbReference>
<dbReference type="RefSeq" id="WP_074716938.1">
    <property type="nucleotide sequence ID" value="NZ_FNWV01000006.1"/>
</dbReference>